<dbReference type="AlphaFoldDB" id="A0A8H4RTS4"/>
<proteinExistence type="predicted"/>
<evidence type="ECO:0000313" key="3">
    <source>
        <dbReference type="Proteomes" id="UP000566819"/>
    </source>
</evidence>
<dbReference type="OrthoDB" id="6079484at2759"/>
<name>A0A8H4RTS4_9HELO</name>
<keyword evidence="3" id="KW-1185">Reference proteome</keyword>
<reference evidence="2 3" key="1">
    <citation type="submission" date="2020-03" db="EMBL/GenBank/DDBJ databases">
        <title>Draft Genome Sequence of Cudoniella acicularis.</title>
        <authorList>
            <person name="Buettner E."/>
            <person name="Kellner H."/>
        </authorList>
    </citation>
    <scope>NUCLEOTIDE SEQUENCE [LARGE SCALE GENOMIC DNA]</scope>
    <source>
        <strain evidence="2 3">DSM 108380</strain>
    </source>
</reference>
<dbReference type="EMBL" id="JAAMPI010000096">
    <property type="protein sequence ID" value="KAF4635839.1"/>
    <property type="molecule type" value="Genomic_DNA"/>
</dbReference>
<dbReference type="Proteomes" id="UP000566819">
    <property type="component" value="Unassembled WGS sequence"/>
</dbReference>
<organism evidence="2 3">
    <name type="scientific">Cudoniella acicularis</name>
    <dbReference type="NCBI Taxonomy" id="354080"/>
    <lineage>
        <taxon>Eukaryota</taxon>
        <taxon>Fungi</taxon>
        <taxon>Dikarya</taxon>
        <taxon>Ascomycota</taxon>
        <taxon>Pezizomycotina</taxon>
        <taxon>Leotiomycetes</taxon>
        <taxon>Helotiales</taxon>
        <taxon>Tricladiaceae</taxon>
        <taxon>Cudoniella</taxon>
    </lineage>
</organism>
<accession>A0A8H4RTS4</accession>
<sequence>MFDYFDKVPRSSVLRGSADISSRFRTSSGYSGCRHANANAKRTSACSIAVATPKAEPSTIEGLRESATPKSSLPRSPKRNATPLGCFLAEDGRDSDVAIMPAQFRLSREIYVPQLENGALQYIMMEIIATSDADSGWAVKDQPSQVFPTATGPSVVSSAAVDGLDSQKYSKTGFGLHGDGIGWAVRSSNFE</sequence>
<feature type="region of interest" description="Disordered" evidence="1">
    <location>
        <begin position="57"/>
        <end position="79"/>
    </location>
</feature>
<comment type="caution">
    <text evidence="2">The sequence shown here is derived from an EMBL/GenBank/DDBJ whole genome shotgun (WGS) entry which is preliminary data.</text>
</comment>
<gene>
    <name evidence="2" type="ORF">G7Y89_g2247</name>
</gene>
<evidence type="ECO:0000313" key="2">
    <source>
        <dbReference type="EMBL" id="KAF4635839.1"/>
    </source>
</evidence>
<evidence type="ECO:0000256" key="1">
    <source>
        <dbReference type="SAM" id="MobiDB-lite"/>
    </source>
</evidence>
<protein>
    <submittedName>
        <fullName evidence="2">Uncharacterized protein</fullName>
    </submittedName>
</protein>